<dbReference type="CDD" id="cd03784">
    <property type="entry name" value="GT1_Gtf-like"/>
    <property type="match status" value="1"/>
</dbReference>
<evidence type="ECO:0000313" key="5">
    <source>
        <dbReference type="EMBL" id="AKI87778.1"/>
    </source>
</evidence>
<organism evidence="5">
    <name type="scientific">Gentiana crassa subsp. rigescens</name>
    <dbReference type="NCBI Taxonomy" id="3097545"/>
    <lineage>
        <taxon>Eukaryota</taxon>
        <taxon>Viridiplantae</taxon>
        <taxon>Streptophyta</taxon>
        <taxon>Embryophyta</taxon>
        <taxon>Tracheophyta</taxon>
        <taxon>Spermatophyta</taxon>
        <taxon>Magnoliopsida</taxon>
        <taxon>eudicotyledons</taxon>
        <taxon>Gunneridae</taxon>
        <taxon>Pentapetalae</taxon>
        <taxon>asterids</taxon>
        <taxon>lamiids</taxon>
        <taxon>Gentianales</taxon>
        <taxon>Gentianaceae</taxon>
        <taxon>Gentianeae</taxon>
        <taxon>Gentianinae</taxon>
        <taxon>Gentiana</taxon>
        <taxon>Gentiana crassa</taxon>
    </lineage>
</organism>
<dbReference type="GO" id="GO:1900994">
    <property type="term" value="P:(-)-secologanin biosynthetic process"/>
    <property type="evidence" value="ECO:0007669"/>
    <property type="project" value="UniProtKB-ARBA"/>
</dbReference>
<dbReference type="EC" id="2.4.1.-" evidence="4"/>
<dbReference type="PANTHER" id="PTHR11926">
    <property type="entry name" value="GLUCOSYL/GLUCURONOSYL TRANSFERASES"/>
    <property type="match status" value="1"/>
</dbReference>
<reference evidence="5" key="1">
    <citation type="submission" date="2015-01" db="EMBL/GenBank/DDBJ databases">
        <authorList>
            <person name="Xiang T."/>
            <person name="Song Y."/>
            <person name="Huang L."/>
            <person name="Wang B."/>
            <person name="Wu P."/>
        </authorList>
    </citation>
    <scope>NUCLEOTIDE SEQUENCE</scope>
</reference>
<dbReference type="Pfam" id="PF00201">
    <property type="entry name" value="UDPGT"/>
    <property type="match status" value="1"/>
</dbReference>
<evidence type="ECO:0000256" key="4">
    <source>
        <dbReference type="RuleBase" id="RU362057"/>
    </source>
</evidence>
<name>A0A2H4CCK2_9GENT</name>
<dbReference type="PANTHER" id="PTHR11926:SF1374">
    <property type="entry name" value="UDP-GLYCOSYLTRANSFERASE 76F1-RELATED"/>
    <property type="match status" value="1"/>
</dbReference>
<sequence length="454" mass="51076">MSQNKEWVVLVPTPLQGHFTPMLQLGSLLHSKGFSILVAHPEFDTYKPPHHPDFTFLSVPYALSRSGTLSTFSFDTLRTIGTMNRDCRGGLVSLLKDEEFDGRIRCIIYDWVMNFGEAVATDLKLPSIVLRTSSAAHTLSYQVVFDLHAQNRLPLSVTQKQDLVPGHQPLRFQDLPAEVFSEIPDGVLQFFDSITNIRSSVGIIWNTTEDLEHKELNQYQQNCKVPFFNLGPLYKMAATLSSSSSTTTSFLEEDAHCIEWLDKQEPKSVIYISLGSLTSIDKQELEETASALANSGQPFLWVIRPSSIESSSWIEGLPDNFRELIGERGQIVKWAPQKKVLAHRAVGGFLSHCGWNSTLESICEAVPMICRPCFGDQIANARYITQVWGIGLELEHVQDRKAIESTIRRLMVDNEGKEIRQRVLELKLKLDASVQNDGSSYNSLNDLTDFILSR</sequence>
<dbReference type="Gene3D" id="3.40.50.2000">
    <property type="entry name" value="Glycogen Phosphorylase B"/>
    <property type="match status" value="2"/>
</dbReference>
<dbReference type="GO" id="GO:0080044">
    <property type="term" value="F:quercetin 7-O-glucosyltransferase activity"/>
    <property type="evidence" value="ECO:0007669"/>
    <property type="project" value="TreeGrafter"/>
</dbReference>
<evidence type="ECO:0000256" key="2">
    <source>
        <dbReference type="ARBA" id="ARBA00022679"/>
    </source>
</evidence>
<dbReference type="SMR" id="A0A2H4CCK2"/>
<accession>A0A2H4CCK2</accession>
<evidence type="ECO:0000256" key="1">
    <source>
        <dbReference type="ARBA" id="ARBA00009995"/>
    </source>
</evidence>
<proteinExistence type="evidence at transcript level"/>
<keyword evidence="3" id="KW-0328">Glycosyltransferase</keyword>
<dbReference type="AlphaFoldDB" id="A0A2H4CCK2"/>
<dbReference type="GO" id="GO:0080043">
    <property type="term" value="F:quercetin 3-O-glucosyltransferase activity"/>
    <property type="evidence" value="ECO:0007669"/>
    <property type="project" value="TreeGrafter"/>
</dbReference>
<evidence type="ECO:0000256" key="3">
    <source>
        <dbReference type="RuleBase" id="RU003718"/>
    </source>
</evidence>
<protein>
    <recommendedName>
        <fullName evidence="4">Glycosyltransferase</fullName>
        <ecNumber evidence="4">2.4.1.-</ecNumber>
    </recommendedName>
</protein>
<dbReference type="InterPro" id="IPR002213">
    <property type="entry name" value="UDP_glucos_trans"/>
</dbReference>
<dbReference type="FunFam" id="3.40.50.2000:FF:000040">
    <property type="entry name" value="UDP-glycosyltransferase 76C1"/>
    <property type="match status" value="1"/>
</dbReference>
<dbReference type="EMBL" id="KP722040">
    <property type="protein sequence ID" value="AKI87778.1"/>
    <property type="molecule type" value="mRNA"/>
</dbReference>
<comment type="similarity">
    <text evidence="1 3">Belongs to the UDP-glycosyltransferase family.</text>
</comment>
<dbReference type="InterPro" id="IPR035595">
    <property type="entry name" value="UDP_glycos_trans_CS"/>
</dbReference>
<dbReference type="SUPFAM" id="SSF53756">
    <property type="entry name" value="UDP-Glycosyltransferase/glycogen phosphorylase"/>
    <property type="match status" value="1"/>
</dbReference>
<keyword evidence="2 3" id="KW-0808">Transferase</keyword>
<dbReference type="PROSITE" id="PS00375">
    <property type="entry name" value="UDPGT"/>
    <property type="match status" value="1"/>
</dbReference>